<keyword evidence="1" id="KW-0472">Membrane</keyword>
<feature type="transmembrane region" description="Helical" evidence="1">
    <location>
        <begin position="325"/>
        <end position="347"/>
    </location>
</feature>
<keyword evidence="1" id="KW-0812">Transmembrane</keyword>
<organism evidence="2 3">
    <name type="scientific">Jiella flava</name>
    <dbReference type="NCBI Taxonomy" id="2816857"/>
    <lineage>
        <taxon>Bacteria</taxon>
        <taxon>Pseudomonadati</taxon>
        <taxon>Pseudomonadota</taxon>
        <taxon>Alphaproteobacteria</taxon>
        <taxon>Hyphomicrobiales</taxon>
        <taxon>Aurantimonadaceae</taxon>
        <taxon>Jiella</taxon>
    </lineage>
</organism>
<protein>
    <submittedName>
        <fullName evidence="2">Uncharacterized protein</fullName>
    </submittedName>
</protein>
<dbReference type="AlphaFoldDB" id="A0A939FZE8"/>
<feature type="transmembrane region" description="Helical" evidence="1">
    <location>
        <begin position="224"/>
        <end position="245"/>
    </location>
</feature>
<dbReference type="Proteomes" id="UP000664122">
    <property type="component" value="Unassembled WGS sequence"/>
</dbReference>
<evidence type="ECO:0000256" key="1">
    <source>
        <dbReference type="SAM" id="Phobius"/>
    </source>
</evidence>
<keyword evidence="1" id="KW-1133">Transmembrane helix</keyword>
<feature type="transmembrane region" description="Helical" evidence="1">
    <location>
        <begin position="292"/>
        <end position="313"/>
    </location>
</feature>
<dbReference type="EMBL" id="JAFMPP010000008">
    <property type="protein sequence ID" value="MBO0663025.1"/>
    <property type="molecule type" value="Genomic_DNA"/>
</dbReference>
<name>A0A939FZE8_9HYPH</name>
<sequence length="541" mass="57692">MSLLVSMRRSPIAASGLIRRSLAGPLVLAAVSALSVAGLFSRMMNYQLRRDEELYVPPARLLDDHHLYADFFYNHTPGSAWLFHAVRTVVGSNDLLLDGRVAVFLGWLLFAAAISLFTYRMTGSLFLSWSLTTLTLVNELLLTQAGMGATNNFLPLPFSFIGMALIVVVATGRGEEQWLLGLAGLSLALAVDIKASAIAFVIVAGGAVWFLPGRLDVAERLRRHVAPLLAGGVVGGLPVLSYLVVDTRRFLDNVVGYHLGPHKAYFLSAASAGEGAATSLMAKALLAHGMLLGNGTAAAALVALIVAGLFWRMQSGPGRSLDRGVIWSLVFVFVAFVASSFVALVPTPSFPQYFAPPLVCVPLALAVLLSALPATILPQAKMVTLAAAAAVLIGQGPRLMQDVATFLKPRDWTVFAVHRAGAAMADRLKAKGLDGRVATIAPIYPLEGGLPVYAELATGPFLFRTADLVSPALARSYRMVTPEGVAALFAVEPPAAFLLGFEPAIEAPLRKFAESHGYRPLANFAIRDRYGVGRLWVRPTP</sequence>
<reference evidence="2" key="1">
    <citation type="submission" date="2021-03" db="EMBL/GenBank/DDBJ databases">
        <title>Whole genome sequence of Jiella sp. CQZ9-1.</title>
        <authorList>
            <person name="Tuo L."/>
        </authorList>
    </citation>
    <scope>NUCLEOTIDE SEQUENCE</scope>
    <source>
        <strain evidence="2">CQZ9-1</strain>
    </source>
</reference>
<keyword evidence="3" id="KW-1185">Reference proteome</keyword>
<evidence type="ECO:0000313" key="3">
    <source>
        <dbReference type="Proteomes" id="UP000664122"/>
    </source>
</evidence>
<gene>
    <name evidence="2" type="ORF">J1C48_10595</name>
</gene>
<feature type="transmembrane region" description="Helical" evidence="1">
    <location>
        <begin position="21"/>
        <end position="40"/>
    </location>
</feature>
<dbReference type="RefSeq" id="WP_207257817.1">
    <property type="nucleotide sequence ID" value="NZ_JAFMPP010000008.1"/>
</dbReference>
<feature type="transmembrane region" description="Helical" evidence="1">
    <location>
        <begin position="179"/>
        <end position="212"/>
    </location>
</feature>
<comment type="caution">
    <text evidence="2">The sequence shown here is derived from an EMBL/GenBank/DDBJ whole genome shotgun (WGS) entry which is preliminary data.</text>
</comment>
<feature type="transmembrane region" description="Helical" evidence="1">
    <location>
        <begin position="353"/>
        <end position="372"/>
    </location>
</feature>
<proteinExistence type="predicted"/>
<feature type="transmembrane region" description="Helical" evidence="1">
    <location>
        <begin position="101"/>
        <end position="119"/>
    </location>
</feature>
<evidence type="ECO:0000313" key="2">
    <source>
        <dbReference type="EMBL" id="MBO0663025.1"/>
    </source>
</evidence>
<feature type="transmembrane region" description="Helical" evidence="1">
    <location>
        <begin position="153"/>
        <end position="172"/>
    </location>
</feature>
<accession>A0A939FZE8</accession>